<sequence length="30" mass="3408">MLPIVSVAGINTPEGVLKQFQRDKFVEMFI</sequence>
<proteinExistence type="predicted"/>
<dbReference type="AlphaFoldDB" id="A0A6N3GTN4"/>
<accession>A0A6N3GTN4</accession>
<dbReference type="EMBL" id="CACRUS010000028">
    <property type="protein sequence ID" value="VYU67303.1"/>
    <property type="molecule type" value="Genomic_DNA"/>
</dbReference>
<organism evidence="1">
    <name type="scientific">Enterobacter agglomerans</name>
    <name type="common">Erwinia herbicola</name>
    <name type="synonym">Pantoea agglomerans</name>
    <dbReference type="NCBI Taxonomy" id="549"/>
    <lineage>
        <taxon>Bacteria</taxon>
        <taxon>Pseudomonadati</taxon>
        <taxon>Pseudomonadota</taxon>
        <taxon>Gammaproteobacteria</taxon>
        <taxon>Enterobacterales</taxon>
        <taxon>Erwiniaceae</taxon>
        <taxon>Pantoea</taxon>
        <taxon>Pantoea agglomerans group</taxon>
    </lineage>
</organism>
<gene>
    <name evidence="1" type="ORF">PALFYP105_00544</name>
</gene>
<reference evidence="1" key="1">
    <citation type="submission" date="2019-11" db="EMBL/GenBank/DDBJ databases">
        <authorList>
            <person name="Feng L."/>
        </authorList>
    </citation>
    <scope>NUCLEOTIDE SEQUENCE</scope>
    <source>
        <strain evidence="1">PagglomeransLFYP105</strain>
    </source>
</reference>
<protein>
    <submittedName>
        <fullName evidence="1">Uncharacterized protein</fullName>
    </submittedName>
</protein>
<evidence type="ECO:0000313" key="1">
    <source>
        <dbReference type="EMBL" id="VYU67303.1"/>
    </source>
</evidence>
<name>A0A6N3GTN4_ENTAG</name>